<evidence type="ECO:0000313" key="3">
    <source>
        <dbReference type="RefSeq" id="XP_039129966.1"/>
    </source>
</evidence>
<evidence type="ECO:0000256" key="1">
    <source>
        <dbReference type="SAM" id="Phobius"/>
    </source>
</evidence>
<protein>
    <submittedName>
        <fullName evidence="3">Uncharacterized protein LOC120266405 isoform X4</fullName>
    </submittedName>
</protein>
<feature type="transmembrane region" description="Helical" evidence="1">
    <location>
        <begin position="16"/>
        <end position="37"/>
    </location>
</feature>
<organism evidence="2 3">
    <name type="scientific">Dioscorea cayennensis subsp. rotundata</name>
    <name type="common">White Guinea yam</name>
    <name type="synonym">Dioscorea rotundata</name>
    <dbReference type="NCBI Taxonomy" id="55577"/>
    <lineage>
        <taxon>Eukaryota</taxon>
        <taxon>Viridiplantae</taxon>
        <taxon>Streptophyta</taxon>
        <taxon>Embryophyta</taxon>
        <taxon>Tracheophyta</taxon>
        <taxon>Spermatophyta</taxon>
        <taxon>Magnoliopsida</taxon>
        <taxon>Liliopsida</taxon>
        <taxon>Dioscoreales</taxon>
        <taxon>Dioscoreaceae</taxon>
        <taxon>Dioscorea</taxon>
    </lineage>
</organism>
<dbReference type="GeneID" id="120266405"/>
<dbReference type="RefSeq" id="XP_039129966.1">
    <property type="nucleotide sequence ID" value="XM_039274032.1"/>
</dbReference>
<keyword evidence="2" id="KW-1185">Reference proteome</keyword>
<name>A0AB40BRK2_DIOCR</name>
<keyword evidence="1" id="KW-1133">Transmembrane helix</keyword>
<sequence>MAAMELARAALERTEVWQFGVVILFFHVSEYALAVAFHGLSNVTRSTCLCILGDEYVCMLCVELRLLSVKGRFVLSAVPSSYYSGQLDSQHALSSWKIPCDAFSEGMLSRSRSGHHLFPAFFFLHYVELKSVLFISFGANCM</sequence>
<reference evidence="3" key="1">
    <citation type="submission" date="2025-08" db="UniProtKB">
        <authorList>
            <consortium name="RefSeq"/>
        </authorList>
    </citation>
    <scope>IDENTIFICATION</scope>
</reference>
<dbReference type="Proteomes" id="UP001515500">
    <property type="component" value="Chromosome 8"/>
</dbReference>
<accession>A0AB40BRK2</accession>
<keyword evidence="1" id="KW-0812">Transmembrane</keyword>
<feature type="transmembrane region" description="Helical" evidence="1">
    <location>
        <begin position="117"/>
        <end position="139"/>
    </location>
</feature>
<gene>
    <name evidence="3" type="primary">LOC120266405</name>
</gene>
<dbReference type="AlphaFoldDB" id="A0AB40BRK2"/>
<proteinExistence type="predicted"/>
<evidence type="ECO:0000313" key="2">
    <source>
        <dbReference type="Proteomes" id="UP001515500"/>
    </source>
</evidence>
<keyword evidence="1" id="KW-0472">Membrane</keyword>